<keyword evidence="3 6" id="KW-0812">Transmembrane</keyword>
<reference evidence="9" key="1">
    <citation type="submission" date="2025-08" db="UniProtKB">
        <authorList>
            <consortium name="RefSeq"/>
        </authorList>
    </citation>
    <scope>IDENTIFICATION</scope>
</reference>
<evidence type="ECO:0000256" key="6">
    <source>
        <dbReference type="SAM" id="Phobius"/>
    </source>
</evidence>
<keyword evidence="6" id="KW-0472">Membrane</keyword>
<comment type="subcellular location">
    <subcellularLocation>
        <location evidence="1">Membrane</location>
        <topology evidence="1">Single-pass type I membrane protein</topology>
    </subcellularLocation>
</comment>
<dbReference type="KEGG" id="gsh:117347419"/>
<dbReference type="AlphaFoldDB" id="A0A6P8NZI6"/>
<dbReference type="InterPro" id="IPR031152">
    <property type="entry name" value="PLXDC"/>
</dbReference>
<feature type="transmembrane region" description="Helical" evidence="6">
    <location>
        <begin position="420"/>
        <end position="443"/>
    </location>
</feature>
<feature type="signal peptide" evidence="7">
    <location>
        <begin position="1"/>
        <end position="18"/>
    </location>
</feature>
<dbReference type="OrthoDB" id="6285106at2759"/>
<evidence type="ECO:0000256" key="4">
    <source>
        <dbReference type="ARBA" id="ARBA00022729"/>
    </source>
</evidence>
<name>A0A6P8NZI6_GEOSA</name>
<dbReference type="Proteomes" id="UP000515159">
    <property type="component" value="Chromosome 13"/>
</dbReference>
<accession>A0A6P8NZI6</accession>
<dbReference type="PANTHER" id="PTHR13055">
    <property type="entry name" value="TUMOR ENDOTHELIAL MARKER 7 RELATED"/>
    <property type="match status" value="1"/>
</dbReference>
<feature type="chain" id="PRO_5028415070" evidence="7">
    <location>
        <begin position="19"/>
        <end position="496"/>
    </location>
</feature>
<keyword evidence="5 6" id="KW-1133">Transmembrane helix</keyword>
<evidence type="ECO:0000256" key="1">
    <source>
        <dbReference type="ARBA" id="ARBA00004479"/>
    </source>
</evidence>
<keyword evidence="4 7" id="KW-0732">Signal</keyword>
<gene>
    <name evidence="9" type="primary">PLXDC1</name>
</gene>
<evidence type="ECO:0000256" key="3">
    <source>
        <dbReference type="ARBA" id="ARBA00022692"/>
    </source>
</evidence>
<organism evidence="8 9">
    <name type="scientific">Geotrypetes seraphini</name>
    <name type="common">Gaboon caecilian</name>
    <name type="synonym">Caecilia seraphini</name>
    <dbReference type="NCBI Taxonomy" id="260995"/>
    <lineage>
        <taxon>Eukaryota</taxon>
        <taxon>Metazoa</taxon>
        <taxon>Chordata</taxon>
        <taxon>Craniata</taxon>
        <taxon>Vertebrata</taxon>
        <taxon>Euteleostomi</taxon>
        <taxon>Amphibia</taxon>
        <taxon>Gymnophiona</taxon>
        <taxon>Geotrypetes</taxon>
    </lineage>
</organism>
<dbReference type="FunCoup" id="A0A6P8NZI6">
    <property type="interactions" value="36"/>
</dbReference>
<evidence type="ECO:0000313" key="8">
    <source>
        <dbReference type="Proteomes" id="UP000515159"/>
    </source>
</evidence>
<dbReference type="CTD" id="57125"/>
<dbReference type="GeneID" id="117347419"/>
<dbReference type="PANTHER" id="PTHR13055:SF10">
    <property type="entry name" value="PLEXIN DOMAIN-CONTAINING PROTEIN 1"/>
    <property type="match status" value="1"/>
</dbReference>
<comment type="similarity">
    <text evidence="2">Belongs to the plexin family.</text>
</comment>
<dbReference type="RefSeq" id="XP_033774225.1">
    <property type="nucleotide sequence ID" value="XM_033918334.1"/>
</dbReference>
<proteinExistence type="inferred from homology"/>
<keyword evidence="8" id="KW-1185">Reference proteome</keyword>
<dbReference type="GO" id="GO:0016020">
    <property type="term" value="C:membrane"/>
    <property type="evidence" value="ECO:0007669"/>
    <property type="project" value="UniProtKB-SubCell"/>
</dbReference>
<sequence>MPSGMLLLLLCLLGEAAAEPTRDTGWFYRNSTRGREGKKLLPWKRQTRETAIHQQESEDARIIQDLMGGILAIDTLPNNETQIVEDNHSYYISRIYGASESRAKELWLDINEMNRTQVKVHGILSNMHRQASRVLLSFDFPFYGHYLRQITIATGGFIFMGDVIHRMLTATQYVAPLMANFNPSFSKNSTVKYFDNGTVFVVQWDRVHLQEKENIGSFTFQATLYQDGRIAFGYKEIPIAVEEISSIQHPVKAGISDAFMMLNPSSDVPESRRRTIYEYHRVELDTSKITSASAVELIPLPTCLQHQSCEECKISDTTLNCRWCHVLQRCSSGFDRYRQEWLIYGCTQESQENICEDLAQSDPYASASDLTPSNGEFSTSSALLSFDSLTTEDDTKLTQYTGDGLRNDVPSMQNGAPVHAGTIVGIVLALLLIAAIILAGIYINNHPTSHSALFFIEHCPYHWPAMKFWNHHDVNTAYSEVEPTVLEKEGFIEAEQ</sequence>
<evidence type="ECO:0000313" key="9">
    <source>
        <dbReference type="RefSeq" id="XP_033774225.1"/>
    </source>
</evidence>
<evidence type="ECO:0000256" key="7">
    <source>
        <dbReference type="SAM" id="SignalP"/>
    </source>
</evidence>
<evidence type="ECO:0000256" key="2">
    <source>
        <dbReference type="ARBA" id="ARBA00010297"/>
    </source>
</evidence>
<dbReference type="InParanoid" id="A0A6P8NZI6"/>
<evidence type="ECO:0000256" key="5">
    <source>
        <dbReference type="ARBA" id="ARBA00022989"/>
    </source>
</evidence>
<protein>
    <submittedName>
        <fullName evidence="9">Plexin domain-containing protein 1</fullName>
    </submittedName>
</protein>